<sequence length="64" mass="6895">MKLVPAAPVGALPSSSAAGSHSPSNYTLKRRAKSSWPRGLLLEIQRNCLLEMQRNCLLAQDGTC</sequence>
<feature type="region of interest" description="Disordered" evidence="1">
    <location>
        <begin position="1"/>
        <end position="33"/>
    </location>
</feature>
<proteinExistence type="predicted"/>
<feature type="compositionally biased region" description="Low complexity" evidence="1">
    <location>
        <begin position="1"/>
        <end position="24"/>
    </location>
</feature>
<keyword evidence="3" id="KW-1185">Reference proteome</keyword>
<evidence type="ECO:0000256" key="1">
    <source>
        <dbReference type="SAM" id="MobiDB-lite"/>
    </source>
</evidence>
<organism evidence="2 3">
    <name type="scientific">Panicum virgatum</name>
    <name type="common">Blackwell switchgrass</name>
    <dbReference type="NCBI Taxonomy" id="38727"/>
    <lineage>
        <taxon>Eukaryota</taxon>
        <taxon>Viridiplantae</taxon>
        <taxon>Streptophyta</taxon>
        <taxon>Embryophyta</taxon>
        <taxon>Tracheophyta</taxon>
        <taxon>Spermatophyta</taxon>
        <taxon>Magnoliopsida</taxon>
        <taxon>Liliopsida</taxon>
        <taxon>Poales</taxon>
        <taxon>Poaceae</taxon>
        <taxon>PACMAD clade</taxon>
        <taxon>Panicoideae</taxon>
        <taxon>Panicodae</taxon>
        <taxon>Paniceae</taxon>
        <taxon>Panicinae</taxon>
        <taxon>Panicum</taxon>
        <taxon>Panicum sect. Hiantes</taxon>
    </lineage>
</organism>
<dbReference type="EMBL" id="CM029048">
    <property type="protein sequence ID" value="KAG2579207.1"/>
    <property type="molecule type" value="Genomic_DNA"/>
</dbReference>
<protein>
    <submittedName>
        <fullName evidence="2">Uncharacterized protein</fullName>
    </submittedName>
</protein>
<dbReference type="Proteomes" id="UP000823388">
    <property type="component" value="Chromosome 6N"/>
</dbReference>
<name>A0A8T0R0N6_PANVG</name>
<reference evidence="2" key="1">
    <citation type="submission" date="2020-05" db="EMBL/GenBank/DDBJ databases">
        <title>WGS assembly of Panicum virgatum.</title>
        <authorList>
            <person name="Lovell J.T."/>
            <person name="Jenkins J."/>
            <person name="Shu S."/>
            <person name="Juenger T.E."/>
            <person name="Schmutz J."/>
        </authorList>
    </citation>
    <scope>NUCLEOTIDE SEQUENCE</scope>
    <source>
        <strain evidence="2">AP13</strain>
    </source>
</reference>
<gene>
    <name evidence="2" type="ORF">PVAP13_6NG248212</name>
</gene>
<accession>A0A8T0R0N6</accession>
<comment type="caution">
    <text evidence="2">The sequence shown here is derived from an EMBL/GenBank/DDBJ whole genome shotgun (WGS) entry which is preliminary data.</text>
</comment>
<evidence type="ECO:0000313" key="3">
    <source>
        <dbReference type="Proteomes" id="UP000823388"/>
    </source>
</evidence>
<evidence type="ECO:0000313" key="2">
    <source>
        <dbReference type="EMBL" id="KAG2579207.1"/>
    </source>
</evidence>
<dbReference type="AlphaFoldDB" id="A0A8T0R0N6"/>